<sequence length="85" mass="9529">MAKTLYVGNLPWSMSEEELAEAFAQHAQVLSARIITDRETGRSRGFGFVEVEDQDVEQAVEAMNGTQLGGRDIIVNEARPRQSRY</sequence>
<evidence type="ECO:0000256" key="1">
    <source>
        <dbReference type="ARBA" id="ARBA00022884"/>
    </source>
</evidence>
<dbReference type="Pfam" id="PF00076">
    <property type="entry name" value="RRM_1"/>
    <property type="match status" value="1"/>
</dbReference>
<proteinExistence type="predicted"/>
<evidence type="ECO:0000313" key="3">
    <source>
        <dbReference type="EMBL" id="PSR22067.1"/>
    </source>
</evidence>
<accession>A0A2T2WIK6</accession>
<protein>
    <submittedName>
        <fullName evidence="3">RNA-binding protein</fullName>
    </submittedName>
</protein>
<dbReference type="InterPro" id="IPR035979">
    <property type="entry name" value="RBD_domain_sf"/>
</dbReference>
<dbReference type="AlphaFoldDB" id="A0A2T2WIK6"/>
<dbReference type="InterPro" id="IPR000504">
    <property type="entry name" value="RRM_dom"/>
</dbReference>
<dbReference type="EMBL" id="PXYV01000022">
    <property type="protein sequence ID" value="PSR22067.1"/>
    <property type="molecule type" value="Genomic_DNA"/>
</dbReference>
<reference evidence="3 4" key="1">
    <citation type="journal article" date="2014" name="BMC Genomics">
        <title>Comparison of environmental and isolate Sulfobacillus genomes reveals diverse carbon, sulfur, nitrogen, and hydrogen metabolisms.</title>
        <authorList>
            <person name="Justice N.B."/>
            <person name="Norman A."/>
            <person name="Brown C.T."/>
            <person name="Singh A."/>
            <person name="Thomas B.C."/>
            <person name="Banfield J.F."/>
        </authorList>
    </citation>
    <scope>NUCLEOTIDE SEQUENCE [LARGE SCALE GENOMIC DNA]</scope>
    <source>
        <strain evidence="3">AMDSBA3</strain>
    </source>
</reference>
<dbReference type="SMART" id="SM00360">
    <property type="entry name" value="RRM"/>
    <property type="match status" value="1"/>
</dbReference>
<evidence type="ECO:0000259" key="2">
    <source>
        <dbReference type="PROSITE" id="PS50102"/>
    </source>
</evidence>
<comment type="caution">
    <text evidence="3">The sequence shown here is derived from an EMBL/GenBank/DDBJ whole genome shotgun (WGS) entry which is preliminary data.</text>
</comment>
<dbReference type="InterPro" id="IPR052462">
    <property type="entry name" value="SLIRP/GR-RBP-like"/>
</dbReference>
<dbReference type="GO" id="GO:0003723">
    <property type="term" value="F:RNA binding"/>
    <property type="evidence" value="ECO:0007669"/>
    <property type="project" value="UniProtKB-KW"/>
</dbReference>
<dbReference type="SUPFAM" id="SSF54928">
    <property type="entry name" value="RNA-binding domain, RBD"/>
    <property type="match status" value="1"/>
</dbReference>
<organism evidence="3 4">
    <name type="scientific">Sulfobacillus acidophilus</name>
    <dbReference type="NCBI Taxonomy" id="53633"/>
    <lineage>
        <taxon>Bacteria</taxon>
        <taxon>Bacillati</taxon>
        <taxon>Bacillota</taxon>
        <taxon>Clostridia</taxon>
        <taxon>Eubacteriales</taxon>
        <taxon>Clostridiales Family XVII. Incertae Sedis</taxon>
        <taxon>Sulfobacillus</taxon>
    </lineage>
</organism>
<dbReference type="InterPro" id="IPR048289">
    <property type="entry name" value="RRM2_NsCP33-like"/>
</dbReference>
<gene>
    <name evidence="3" type="ORF">C7B45_08120</name>
</gene>
<dbReference type="PROSITE" id="PS50102">
    <property type="entry name" value="RRM"/>
    <property type="match status" value="1"/>
</dbReference>
<dbReference type="Proteomes" id="UP000241848">
    <property type="component" value="Unassembled WGS sequence"/>
</dbReference>
<dbReference type="CDD" id="cd21608">
    <property type="entry name" value="RRM2_NsCP33_like"/>
    <property type="match status" value="1"/>
</dbReference>
<evidence type="ECO:0000313" key="4">
    <source>
        <dbReference type="Proteomes" id="UP000241848"/>
    </source>
</evidence>
<dbReference type="InterPro" id="IPR012677">
    <property type="entry name" value="Nucleotide-bd_a/b_plait_sf"/>
</dbReference>
<keyword evidence="1" id="KW-0694">RNA-binding</keyword>
<name>A0A2T2WIK6_9FIRM</name>
<dbReference type="Gene3D" id="3.30.70.330">
    <property type="match status" value="1"/>
</dbReference>
<dbReference type="PANTHER" id="PTHR48027">
    <property type="entry name" value="HETEROGENEOUS NUCLEAR RIBONUCLEOPROTEIN 87F-RELATED"/>
    <property type="match status" value="1"/>
</dbReference>
<feature type="domain" description="RRM" evidence="2">
    <location>
        <begin position="3"/>
        <end position="80"/>
    </location>
</feature>